<dbReference type="InParanoid" id="A0A162UQM5"/>
<dbReference type="GeneID" id="28989777"/>
<dbReference type="RefSeq" id="XP_018295532.1">
    <property type="nucleotide sequence ID" value="XM_018428871.1"/>
</dbReference>
<dbReference type="PANTHER" id="PTHR12459:SF6">
    <property type="entry name" value="GB|AAD46013.1"/>
    <property type="match status" value="1"/>
</dbReference>
<evidence type="ECO:0000259" key="1">
    <source>
        <dbReference type="Pfam" id="PF15982"/>
    </source>
</evidence>
<name>A0A162UQM5_PHYB8</name>
<keyword evidence="3" id="KW-1185">Reference proteome</keyword>
<dbReference type="Pfam" id="PF15982">
    <property type="entry name" value="TMEM135_C_rich"/>
    <property type="match status" value="1"/>
</dbReference>
<dbReference type="Pfam" id="PF02466">
    <property type="entry name" value="Tim17"/>
    <property type="match status" value="1"/>
</dbReference>
<protein>
    <recommendedName>
        <fullName evidence="1">Transmembrane protein 135 N-terminal domain-containing protein</fullName>
    </recommendedName>
</protein>
<dbReference type="AlphaFoldDB" id="A0A162UQM5"/>
<dbReference type="InterPro" id="IPR031926">
    <property type="entry name" value="TMEM135_N"/>
</dbReference>
<dbReference type="OrthoDB" id="291792at2759"/>
<sequence>MEPPKPPHRVSSYQRLKVKLHRPPQENPVPKDWHRPSNLEELIHHALKGGARAFLLAYGVRAGVNFCLYLLRVMRKKAPIANILAASFKNLDALRFGAMFGSFALLWKSVNNGMRLYRGKEDRLNGFVGGAAAGLAILFEKPNRRVDIAQQLLVRAVQAIYNAGKARDIFYFKNGDSLLFGLTCAQILYAYTMQPQTLPPDFYVFMVKAARVPESLLRLNAKNIRKIPFEAGEALHAIKRHRPTQHAIDVVSKLSSLPVVTPCEAVHPWMDSCNSTAIERFSLVFKSMMPVYGTLHFVPLLLLRTKSVLESPVKMLSRTAINTIKSGAFLASFVSIYQAQVCVHRKLVDMGITSMNSKYFHFCYGFVCAYTSIFIEDKKRRSELALYVLPKAIQSLYLIAYQHRLIFKLKHFEVLMSSAAMAVIMSFYQDEPDVLSNFVRKIMVQFFGKN</sequence>
<dbReference type="VEuPathDB" id="FungiDB:PHYBLDRAFT_122406"/>
<dbReference type="InterPro" id="IPR026749">
    <property type="entry name" value="Tmem135"/>
</dbReference>
<reference evidence="3" key="1">
    <citation type="submission" date="2015-06" db="EMBL/GenBank/DDBJ databases">
        <title>Expansion of signal transduction pathways in fungi by whole-genome duplication.</title>
        <authorList>
            <consortium name="DOE Joint Genome Institute"/>
            <person name="Corrochano L.M."/>
            <person name="Kuo A."/>
            <person name="Marcet-Houben M."/>
            <person name="Polaino S."/>
            <person name="Salamov A."/>
            <person name="Villalobos J.M."/>
            <person name="Alvarez M.I."/>
            <person name="Avalos J."/>
            <person name="Benito E.P."/>
            <person name="Benoit I."/>
            <person name="Burger G."/>
            <person name="Camino L.P."/>
            <person name="Canovas D."/>
            <person name="Cerda-Olmedo E."/>
            <person name="Cheng J.-F."/>
            <person name="Dominguez A."/>
            <person name="Elias M."/>
            <person name="Eslava A.P."/>
            <person name="Glaser F."/>
            <person name="Grimwood J."/>
            <person name="Gutierrez G."/>
            <person name="Heitman J."/>
            <person name="Henrissat B."/>
            <person name="Iturriaga E.A."/>
            <person name="Lang B.F."/>
            <person name="Lavin J.L."/>
            <person name="Lee S."/>
            <person name="Li W."/>
            <person name="Lindquist E."/>
            <person name="Lopez-Garcia S."/>
            <person name="Luque E.M."/>
            <person name="Marcos A.T."/>
            <person name="Martin J."/>
            <person name="McCluskey K."/>
            <person name="Medina H.R."/>
            <person name="Miralles-Duran A."/>
            <person name="Miyazaki A."/>
            <person name="Munoz-Torres E."/>
            <person name="Oguiza J.A."/>
            <person name="Ohm R."/>
            <person name="Olmedo M."/>
            <person name="Orejas M."/>
            <person name="Ortiz-Castellanos L."/>
            <person name="Pisabarro A.G."/>
            <person name="Rodriguez-Romero J."/>
            <person name="Ruiz-Herrera J."/>
            <person name="Ruiz-Vazquez R."/>
            <person name="Sanz C."/>
            <person name="Schackwitz W."/>
            <person name="Schmutz J."/>
            <person name="Shahriari M."/>
            <person name="Shelest E."/>
            <person name="Silva-Franco F."/>
            <person name="Soanes D."/>
            <person name="Syed K."/>
            <person name="Tagua V.G."/>
            <person name="Talbot N.J."/>
            <person name="Thon M."/>
            <person name="De vries R.P."/>
            <person name="Wiebenga A."/>
            <person name="Yadav J.S."/>
            <person name="Braun E.L."/>
            <person name="Baker S."/>
            <person name="Garre V."/>
            <person name="Horwitz B."/>
            <person name="Torres-Martinez S."/>
            <person name="Idnurm A."/>
            <person name="Herrera-Estrella A."/>
            <person name="Gabaldon T."/>
            <person name="Grigoriev I.V."/>
        </authorList>
    </citation>
    <scope>NUCLEOTIDE SEQUENCE [LARGE SCALE GENOMIC DNA]</scope>
    <source>
        <strain evidence="3">NRRL 1555(-)</strain>
    </source>
</reference>
<dbReference type="EMBL" id="KV440974">
    <property type="protein sequence ID" value="OAD77492.1"/>
    <property type="molecule type" value="Genomic_DNA"/>
</dbReference>
<dbReference type="Proteomes" id="UP000077315">
    <property type="component" value="Unassembled WGS sequence"/>
</dbReference>
<evidence type="ECO:0000313" key="2">
    <source>
        <dbReference type="EMBL" id="OAD77492.1"/>
    </source>
</evidence>
<dbReference type="PANTHER" id="PTHR12459">
    <property type="entry name" value="TRANSMEMBRANE PROTEIN 135-RELATED"/>
    <property type="match status" value="1"/>
</dbReference>
<evidence type="ECO:0000313" key="3">
    <source>
        <dbReference type="Proteomes" id="UP000077315"/>
    </source>
</evidence>
<organism evidence="2 3">
    <name type="scientific">Phycomyces blakesleeanus (strain ATCC 8743b / DSM 1359 / FGSC 10004 / NBRC 33097 / NRRL 1555)</name>
    <dbReference type="NCBI Taxonomy" id="763407"/>
    <lineage>
        <taxon>Eukaryota</taxon>
        <taxon>Fungi</taxon>
        <taxon>Fungi incertae sedis</taxon>
        <taxon>Mucoromycota</taxon>
        <taxon>Mucoromycotina</taxon>
        <taxon>Mucoromycetes</taxon>
        <taxon>Mucorales</taxon>
        <taxon>Phycomycetaceae</taxon>
        <taxon>Phycomyces</taxon>
    </lineage>
</organism>
<gene>
    <name evidence="2" type="ORF">PHYBLDRAFT_122406</name>
</gene>
<proteinExistence type="predicted"/>
<feature type="domain" description="Transmembrane protein 135 N-terminal" evidence="1">
    <location>
        <begin position="264"/>
        <end position="400"/>
    </location>
</feature>
<accession>A0A162UQM5</accession>